<proteinExistence type="predicted"/>
<protein>
    <submittedName>
        <fullName evidence="2">Uncharacterized protein</fullName>
    </submittedName>
</protein>
<name>A0AC35G9S2_9BILA</name>
<organism evidence="1 2">
    <name type="scientific">Panagrolaimus sp. PS1159</name>
    <dbReference type="NCBI Taxonomy" id="55785"/>
    <lineage>
        <taxon>Eukaryota</taxon>
        <taxon>Metazoa</taxon>
        <taxon>Ecdysozoa</taxon>
        <taxon>Nematoda</taxon>
        <taxon>Chromadorea</taxon>
        <taxon>Rhabditida</taxon>
        <taxon>Tylenchina</taxon>
        <taxon>Panagrolaimomorpha</taxon>
        <taxon>Panagrolaimoidea</taxon>
        <taxon>Panagrolaimidae</taxon>
        <taxon>Panagrolaimus</taxon>
    </lineage>
</organism>
<sequence>GVVIIVVVTDDEDDDGPGVDGIILDEKDDVDGGITASGANKLSGGSHAFIFNLF</sequence>
<dbReference type="Proteomes" id="UP000887580">
    <property type="component" value="Unplaced"/>
</dbReference>
<accession>A0AC35G9S2</accession>
<evidence type="ECO:0000313" key="1">
    <source>
        <dbReference type="Proteomes" id="UP000887580"/>
    </source>
</evidence>
<reference evidence="2" key="1">
    <citation type="submission" date="2022-11" db="UniProtKB">
        <authorList>
            <consortium name="WormBaseParasite"/>
        </authorList>
    </citation>
    <scope>IDENTIFICATION</scope>
</reference>
<evidence type="ECO:0000313" key="2">
    <source>
        <dbReference type="WBParaSite" id="PS1159_v2.g2649.t1"/>
    </source>
</evidence>
<dbReference type="WBParaSite" id="PS1159_v2.g2649.t1">
    <property type="protein sequence ID" value="PS1159_v2.g2649.t1"/>
    <property type="gene ID" value="PS1159_v2.g2649"/>
</dbReference>